<keyword evidence="1" id="KW-0732">Signal</keyword>
<reference evidence="4" key="1">
    <citation type="submission" date="2017-02" db="UniProtKB">
        <authorList>
            <consortium name="WormBaseParasite"/>
        </authorList>
    </citation>
    <scope>IDENTIFICATION</scope>
</reference>
<evidence type="ECO:0000313" key="2">
    <source>
        <dbReference type="EMBL" id="VDD93559.1"/>
    </source>
</evidence>
<dbReference type="WBParaSite" id="EVEC_0000885801-mRNA-1">
    <property type="protein sequence ID" value="EVEC_0000885801-mRNA-1"/>
    <property type="gene ID" value="EVEC_0000885801"/>
</dbReference>
<name>A0A0N4VDX8_ENTVE</name>
<sequence>MILLLILVSFVLSEVRSELSKLPELPPIVHNLHRGYESGPQLANVLDEQSSRLPSLVGVRFMERPRPNLPSLVGIKYVRPPEPNTPRLVGVKFIRKPEPNTPRLVGVKFVRKPEPNLPRLVGIKFVEFPKPNLPRLVGIKFLDGRESLTPSPPVIKSEIGQQETVLPPVTYESADKPITPMSSMSFPRRFSYPYSPTRGFSASAQTTYNYLTSVMPRYRIRTAARPVQQQIRVIRVREPLHPQFYAFPYPYRPLPAASRYRYGRFGYGKYQQAQHPYLPGTGPTRFTAMEPMPSVPFRRQSFPSEYMGRSRSIVK</sequence>
<protein>
    <submittedName>
        <fullName evidence="4">DM5 domain-containing protein</fullName>
    </submittedName>
</protein>
<organism evidence="4">
    <name type="scientific">Enterobius vermicularis</name>
    <name type="common">Human pinworm</name>
    <dbReference type="NCBI Taxonomy" id="51028"/>
    <lineage>
        <taxon>Eukaryota</taxon>
        <taxon>Metazoa</taxon>
        <taxon>Ecdysozoa</taxon>
        <taxon>Nematoda</taxon>
        <taxon>Chromadorea</taxon>
        <taxon>Rhabditida</taxon>
        <taxon>Spirurina</taxon>
        <taxon>Oxyuridomorpha</taxon>
        <taxon>Oxyuroidea</taxon>
        <taxon>Oxyuridae</taxon>
        <taxon>Enterobius</taxon>
    </lineage>
</organism>
<feature type="chain" id="PRO_5043122925" evidence="1">
    <location>
        <begin position="18"/>
        <end position="315"/>
    </location>
</feature>
<dbReference type="AlphaFoldDB" id="A0A0N4VDX8"/>
<dbReference type="Proteomes" id="UP000274131">
    <property type="component" value="Unassembled WGS sequence"/>
</dbReference>
<evidence type="ECO:0000313" key="3">
    <source>
        <dbReference type="Proteomes" id="UP000274131"/>
    </source>
</evidence>
<accession>A0A0N4VDX8</accession>
<reference evidence="2 3" key="2">
    <citation type="submission" date="2018-10" db="EMBL/GenBank/DDBJ databases">
        <authorList>
            <consortium name="Pathogen Informatics"/>
        </authorList>
    </citation>
    <scope>NUCLEOTIDE SEQUENCE [LARGE SCALE GENOMIC DNA]</scope>
</reference>
<proteinExistence type="predicted"/>
<evidence type="ECO:0000256" key="1">
    <source>
        <dbReference type="SAM" id="SignalP"/>
    </source>
</evidence>
<gene>
    <name evidence="2" type="ORF">EVEC_LOCUS8310</name>
</gene>
<dbReference type="EMBL" id="UXUI01009364">
    <property type="protein sequence ID" value="VDD93559.1"/>
    <property type="molecule type" value="Genomic_DNA"/>
</dbReference>
<keyword evidence="3" id="KW-1185">Reference proteome</keyword>
<evidence type="ECO:0000313" key="4">
    <source>
        <dbReference type="WBParaSite" id="EVEC_0000885801-mRNA-1"/>
    </source>
</evidence>
<feature type="signal peptide" evidence="1">
    <location>
        <begin position="1"/>
        <end position="17"/>
    </location>
</feature>